<name>A0A850PCM0_9PROT</name>
<reference evidence="1 2" key="1">
    <citation type="submission" date="2020-06" db="EMBL/GenBank/DDBJ databases">
        <title>Description of novel acetic acid bacteria.</title>
        <authorList>
            <person name="Sombolestani A."/>
        </authorList>
    </citation>
    <scope>NUCLEOTIDE SEQUENCE [LARGE SCALE GENOMIC DNA]</scope>
    <source>
        <strain evidence="1 2">LMG 27010</strain>
    </source>
</reference>
<sequence length="376" mass="42489">MIVGNNVAFVPLGTPFINERHCDQLIATLERRLGEPLQRAPSFFENVVQDPRLLSRFISTYIGDKQNMSLSKLRISMSTEKTFYINNTGTFFTSKNLLLNTRSDTFEVEGFNIDEAIKNQNKKLESIRDLEKKDTRVFIFGNPDLTEVSSETDGFSNIVKKYRNQDLENACVCLSRAFPTGQNIFVFIVRQELALQNLSFCHQYITVGKSITDCSDRDLNDIFVNIPTSWENLSGIVSGNNKRLEKNRAGEIAFDARNQRIEVDETKVTRRDRIFCLDGNSGNALWGPYVSIDPGSYEVRFDFSTASNYGECLLEILADVGQTHIKSAIYGGKGLGRCPVATLSFDTLAPLHDVEFRIAIKRVFKGEISRISLKKL</sequence>
<dbReference type="RefSeq" id="WP_176613609.1">
    <property type="nucleotide sequence ID" value="NZ_JABXXR010000056.1"/>
</dbReference>
<evidence type="ECO:0000313" key="1">
    <source>
        <dbReference type="EMBL" id="NVN40653.1"/>
    </source>
</evidence>
<dbReference type="Proteomes" id="UP000585665">
    <property type="component" value="Unassembled WGS sequence"/>
</dbReference>
<evidence type="ECO:0000313" key="2">
    <source>
        <dbReference type="Proteomes" id="UP000585665"/>
    </source>
</evidence>
<organism evidence="1 2">
    <name type="scientific">Ameyamaea chiangmaiensis</name>
    <dbReference type="NCBI Taxonomy" id="442969"/>
    <lineage>
        <taxon>Bacteria</taxon>
        <taxon>Pseudomonadati</taxon>
        <taxon>Pseudomonadota</taxon>
        <taxon>Alphaproteobacteria</taxon>
        <taxon>Acetobacterales</taxon>
        <taxon>Acetobacteraceae</taxon>
        <taxon>Ameyamaea</taxon>
    </lineage>
</organism>
<comment type="caution">
    <text evidence="1">The sequence shown here is derived from an EMBL/GenBank/DDBJ whole genome shotgun (WGS) entry which is preliminary data.</text>
</comment>
<proteinExistence type="predicted"/>
<dbReference type="EMBL" id="JABXXR010000056">
    <property type="protein sequence ID" value="NVN40653.1"/>
    <property type="molecule type" value="Genomic_DNA"/>
</dbReference>
<gene>
    <name evidence="1" type="ORF">HUK82_08770</name>
</gene>
<accession>A0A850PCM0</accession>
<dbReference type="AlphaFoldDB" id="A0A850PCM0"/>
<protein>
    <submittedName>
        <fullName evidence="1">Uncharacterized protein</fullName>
    </submittedName>
</protein>
<keyword evidence="2" id="KW-1185">Reference proteome</keyword>